<dbReference type="Proteomes" id="UP001234178">
    <property type="component" value="Unassembled WGS sequence"/>
</dbReference>
<reference evidence="1 2" key="1">
    <citation type="journal article" date="2023" name="Nucleic Acids Res.">
        <title>The hologenome of Daphnia magna reveals possible DNA methylation and microbiome-mediated evolution of the host genome.</title>
        <authorList>
            <person name="Chaturvedi A."/>
            <person name="Li X."/>
            <person name="Dhandapani V."/>
            <person name="Marshall H."/>
            <person name="Kissane S."/>
            <person name="Cuenca-Cambronero M."/>
            <person name="Asole G."/>
            <person name="Calvet F."/>
            <person name="Ruiz-Romero M."/>
            <person name="Marangio P."/>
            <person name="Guigo R."/>
            <person name="Rago D."/>
            <person name="Mirbahai L."/>
            <person name="Eastwood N."/>
            <person name="Colbourne J.K."/>
            <person name="Zhou J."/>
            <person name="Mallon E."/>
            <person name="Orsini L."/>
        </authorList>
    </citation>
    <scope>NUCLEOTIDE SEQUENCE [LARGE SCALE GENOMIC DNA]</scope>
    <source>
        <strain evidence="1">LRV0_1</strain>
    </source>
</reference>
<sequence length="91" mass="9842">MKPVRFSPVRGAVLVTFHQSPASPSSVSPLSSPTSPTRPLSMATIAAAANSGLNLNMSAAQLRARLAAQKKYDPKREAMDLRRKHEIIQTM</sequence>
<accession>A0ABR0AW60</accession>
<organism evidence="1 2">
    <name type="scientific">Daphnia magna</name>
    <dbReference type="NCBI Taxonomy" id="35525"/>
    <lineage>
        <taxon>Eukaryota</taxon>
        <taxon>Metazoa</taxon>
        <taxon>Ecdysozoa</taxon>
        <taxon>Arthropoda</taxon>
        <taxon>Crustacea</taxon>
        <taxon>Branchiopoda</taxon>
        <taxon>Diplostraca</taxon>
        <taxon>Cladocera</taxon>
        <taxon>Anomopoda</taxon>
        <taxon>Daphniidae</taxon>
        <taxon>Daphnia</taxon>
    </lineage>
</organism>
<protein>
    <submittedName>
        <fullName evidence="1">Uncharacterized protein</fullName>
    </submittedName>
</protein>
<dbReference type="EMBL" id="JAOYFB010000039">
    <property type="protein sequence ID" value="KAK4029367.1"/>
    <property type="molecule type" value="Genomic_DNA"/>
</dbReference>
<proteinExistence type="predicted"/>
<comment type="caution">
    <text evidence="1">The sequence shown here is derived from an EMBL/GenBank/DDBJ whole genome shotgun (WGS) entry which is preliminary data.</text>
</comment>
<keyword evidence="2" id="KW-1185">Reference proteome</keyword>
<evidence type="ECO:0000313" key="2">
    <source>
        <dbReference type="Proteomes" id="UP001234178"/>
    </source>
</evidence>
<evidence type="ECO:0000313" key="1">
    <source>
        <dbReference type="EMBL" id="KAK4029367.1"/>
    </source>
</evidence>
<gene>
    <name evidence="1" type="ORF">OUZ56_022364</name>
</gene>
<name>A0ABR0AW60_9CRUS</name>